<dbReference type="InterPro" id="IPR009057">
    <property type="entry name" value="Homeodomain-like_sf"/>
</dbReference>
<keyword evidence="7" id="KW-0804">Transcription</keyword>
<dbReference type="GO" id="GO:0000981">
    <property type="term" value="F:DNA-binding transcription factor activity, RNA polymerase II-specific"/>
    <property type="evidence" value="ECO:0007669"/>
    <property type="project" value="InterPro"/>
</dbReference>
<keyword evidence="4 5" id="KW-0539">Nucleus</keyword>
<dbReference type="SMART" id="SM00352">
    <property type="entry name" value="POU"/>
    <property type="match status" value="1"/>
</dbReference>
<evidence type="ECO:0000256" key="3">
    <source>
        <dbReference type="ARBA" id="ARBA00023155"/>
    </source>
</evidence>
<dbReference type="InterPro" id="IPR050255">
    <property type="entry name" value="POU_domain_TF"/>
</dbReference>
<evidence type="ECO:0000256" key="5">
    <source>
        <dbReference type="PROSITE-ProRule" id="PRU00108"/>
    </source>
</evidence>
<dbReference type="Proteomes" id="UP000783686">
    <property type="component" value="Unassembled WGS sequence"/>
</dbReference>
<dbReference type="Pfam" id="PF00046">
    <property type="entry name" value="Homeodomain"/>
    <property type="match status" value="1"/>
</dbReference>
<dbReference type="Gene3D" id="1.10.10.60">
    <property type="entry name" value="Homeodomain-like"/>
    <property type="match status" value="1"/>
</dbReference>
<gene>
    <name evidence="11" type="ORF">BOKJ2_LOCUS1261</name>
</gene>
<evidence type="ECO:0000313" key="11">
    <source>
        <dbReference type="EMBL" id="CAD5206577.1"/>
    </source>
</evidence>
<keyword evidence="2 5" id="KW-0238">DNA-binding</keyword>
<reference evidence="11" key="1">
    <citation type="submission" date="2020-09" db="EMBL/GenBank/DDBJ databases">
        <authorList>
            <person name="Kikuchi T."/>
        </authorList>
    </citation>
    <scope>NUCLEOTIDE SEQUENCE</scope>
    <source>
        <strain evidence="11">SH1</strain>
    </source>
</reference>
<dbReference type="PROSITE" id="PS51179">
    <property type="entry name" value="POU_3"/>
    <property type="match status" value="1"/>
</dbReference>
<feature type="compositionally biased region" description="Basic and acidic residues" evidence="8">
    <location>
        <begin position="419"/>
        <end position="428"/>
    </location>
</feature>
<evidence type="ECO:0000259" key="10">
    <source>
        <dbReference type="PROSITE" id="PS51179"/>
    </source>
</evidence>
<dbReference type="GO" id="GO:0000978">
    <property type="term" value="F:RNA polymerase II cis-regulatory region sequence-specific DNA binding"/>
    <property type="evidence" value="ECO:0007669"/>
    <property type="project" value="TreeGrafter"/>
</dbReference>
<accession>A0A811JTJ3</accession>
<dbReference type="OrthoDB" id="6358449at2759"/>
<dbReference type="FunFam" id="1.10.260.40:FF:000001">
    <property type="entry name" value="POU domain protein"/>
    <property type="match status" value="1"/>
</dbReference>
<dbReference type="CDD" id="cd00086">
    <property type="entry name" value="homeodomain"/>
    <property type="match status" value="1"/>
</dbReference>
<feature type="region of interest" description="Disordered" evidence="8">
    <location>
        <begin position="300"/>
        <end position="320"/>
    </location>
</feature>
<evidence type="ECO:0000256" key="6">
    <source>
        <dbReference type="RuleBase" id="RU000682"/>
    </source>
</evidence>
<comment type="similarity">
    <text evidence="7">Belongs to the POU transcription factor family.</text>
</comment>
<dbReference type="InterPro" id="IPR010982">
    <property type="entry name" value="Lambda_DNA-bd_dom_sf"/>
</dbReference>
<dbReference type="GO" id="GO:0005634">
    <property type="term" value="C:nucleus"/>
    <property type="evidence" value="ECO:0007669"/>
    <property type="project" value="UniProtKB-SubCell"/>
</dbReference>
<evidence type="ECO:0000256" key="7">
    <source>
        <dbReference type="RuleBase" id="RU361194"/>
    </source>
</evidence>
<protein>
    <recommendedName>
        <fullName evidence="7">POU domain protein</fullName>
    </recommendedName>
</protein>
<dbReference type="SMART" id="SM00389">
    <property type="entry name" value="HOX"/>
    <property type="match status" value="1"/>
</dbReference>
<organism evidence="11 12">
    <name type="scientific">Bursaphelenchus okinawaensis</name>
    <dbReference type="NCBI Taxonomy" id="465554"/>
    <lineage>
        <taxon>Eukaryota</taxon>
        <taxon>Metazoa</taxon>
        <taxon>Ecdysozoa</taxon>
        <taxon>Nematoda</taxon>
        <taxon>Chromadorea</taxon>
        <taxon>Rhabditida</taxon>
        <taxon>Tylenchina</taxon>
        <taxon>Tylenchomorpha</taxon>
        <taxon>Aphelenchoidea</taxon>
        <taxon>Aphelenchoididae</taxon>
        <taxon>Bursaphelenchus</taxon>
    </lineage>
</organism>
<evidence type="ECO:0000256" key="4">
    <source>
        <dbReference type="ARBA" id="ARBA00023242"/>
    </source>
</evidence>
<dbReference type="InterPro" id="IPR000327">
    <property type="entry name" value="POU_dom"/>
</dbReference>
<feature type="domain" description="Homeobox" evidence="9">
    <location>
        <begin position="319"/>
        <end position="379"/>
    </location>
</feature>
<feature type="DNA-binding region" description="Homeobox" evidence="5">
    <location>
        <begin position="321"/>
        <end position="380"/>
    </location>
</feature>
<evidence type="ECO:0000256" key="1">
    <source>
        <dbReference type="ARBA" id="ARBA00004123"/>
    </source>
</evidence>
<dbReference type="SUPFAM" id="SSF47413">
    <property type="entry name" value="lambda repressor-like DNA-binding domains"/>
    <property type="match status" value="1"/>
</dbReference>
<keyword evidence="12" id="KW-1185">Reference proteome</keyword>
<comment type="caution">
    <text evidence="11">The sequence shown here is derived from an EMBL/GenBank/DDBJ whole genome shotgun (WGS) entry which is preliminary data.</text>
</comment>
<dbReference type="InterPro" id="IPR001356">
    <property type="entry name" value="HD"/>
</dbReference>
<dbReference type="PANTHER" id="PTHR11636">
    <property type="entry name" value="POU DOMAIN"/>
    <property type="match status" value="1"/>
</dbReference>
<dbReference type="GO" id="GO:0030154">
    <property type="term" value="P:cell differentiation"/>
    <property type="evidence" value="ECO:0007669"/>
    <property type="project" value="UniProtKB-ARBA"/>
</dbReference>
<dbReference type="PROSITE" id="PS50071">
    <property type="entry name" value="HOMEOBOX_2"/>
    <property type="match status" value="1"/>
</dbReference>
<comment type="subcellular location">
    <subcellularLocation>
        <location evidence="1 5 6">Nucleus</location>
    </subcellularLocation>
</comment>
<keyword evidence="3 5" id="KW-0371">Homeobox</keyword>
<dbReference type="Gene3D" id="1.10.260.40">
    <property type="entry name" value="lambda repressor-like DNA-binding domains"/>
    <property type="match status" value="1"/>
</dbReference>
<feature type="compositionally biased region" description="Low complexity" evidence="8">
    <location>
        <begin position="403"/>
        <end position="415"/>
    </location>
</feature>
<evidence type="ECO:0000259" key="9">
    <source>
        <dbReference type="PROSITE" id="PS50071"/>
    </source>
</evidence>
<dbReference type="InterPro" id="IPR017970">
    <property type="entry name" value="Homeobox_CS"/>
</dbReference>
<dbReference type="SUPFAM" id="SSF46689">
    <property type="entry name" value="Homeodomain-like"/>
    <property type="match status" value="1"/>
</dbReference>
<feature type="region of interest" description="Disordered" evidence="8">
    <location>
        <begin position="403"/>
        <end position="428"/>
    </location>
</feature>
<dbReference type="Pfam" id="PF00157">
    <property type="entry name" value="Pou"/>
    <property type="match status" value="1"/>
</dbReference>
<feature type="domain" description="POU-specific" evidence="10">
    <location>
        <begin position="220"/>
        <end position="294"/>
    </location>
</feature>
<dbReference type="PROSITE" id="PS00027">
    <property type="entry name" value="HOMEOBOX_1"/>
    <property type="match status" value="1"/>
</dbReference>
<dbReference type="Proteomes" id="UP000614601">
    <property type="component" value="Unassembled WGS sequence"/>
</dbReference>
<dbReference type="InterPro" id="IPR013847">
    <property type="entry name" value="POU"/>
</dbReference>
<name>A0A811JTJ3_9BILA</name>
<proteinExistence type="inferred from homology"/>
<evidence type="ECO:0000256" key="8">
    <source>
        <dbReference type="SAM" id="MobiDB-lite"/>
    </source>
</evidence>
<dbReference type="PRINTS" id="PR00028">
    <property type="entry name" value="POUDOMAIN"/>
</dbReference>
<dbReference type="AlphaFoldDB" id="A0A811JTJ3"/>
<evidence type="ECO:0000313" key="12">
    <source>
        <dbReference type="Proteomes" id="UP000614601"/>
    </source>
</evidence>
<evidence type="ECO:0000256" key="2">
    <source>
        <dbReference type="ARBA" id="ARBA00023125"/>
    </source>
</evidence>
<sequence>MICPMQRLATSANQFDECYNDTLQPLIKTSPCTSRPDEAVGLDSGVDVQAQLPDQEGNTALQHLSLQQQLPLDMTATMADPRYWMTSQSSTNFPPAYHPLIFQQEWMSAYPQQFQPQPLIVQQAQDLAFQDTTSLVTSTNAQCMAPFYNIQNQATSSNVLTVPPNLQEIKTEQGHGVIQKLPSAATLEQQWQFYGCMSNEDLNSLARSESTGLNLAGCPEEEASSEDLEAFAKTFKQKRIKMGFTQADVGLALGSLYGNVFSQTTICRFEALQLSFKNMCKLKPLLFKWLEETDAVNSQSSSISMGPGMDKVGLGGAAGRRRKKRTSIEVQIKSRLEYHFQKNPKPNAQEITSVANDLQLEKEVVRVWFCNRRQKEKRMTTPQNYPGSDLVLQSAVAAMSGYGQNGSLSSQSGSSHLPTHVEHNDYQY</sequence>
<dbReference type="EMBL" id="CAJFCW020000001">
    <property type="protein sequence ID" value="CAG9082335.1"/>
    <property type="molecule type" value="Genomic_DNA"/>
</dbReference>
<dbReference type="EMBL" id="CAJFDH010000001">
    <property type="protein sequence ID" value="CAD5206577.1"/>
    <property type="molecule type" value="Genomic_DNA"/>
</dbReference>
<dbReference type="PANTHER" id="PTHR11636:SF89">
    <property type="entry name" value="POU DOMAIN PROTEIN 2, ISOFORM B-RELATED"/>
    <property type="match status" value="1"/>
</dbReference>
<dbReference type="PROSITE" id="PS00465">
    <property type="entry name" value="POU_2"/>
    <property type="match status" value="1"/>
</dbReference>